<keyword evidence="1" id="KW-0175">Coiled coil</keyword>
<dbReference type="InterPro" id="IPR025295">
    <property type="entry name" value="eCIS_core_dom"/>
</dbReference>
<dbReference type="Pfam" id="PF13699">
    <property type="entry name" value="eCIS_core"/>
    <property type="match status" value="1"/>
</dbReference>
<keyword evidence="5" id="KW-1185">Reference proteome</keyword>
<evidence type="ECO:0000313" key="5">
    <source>
        <dbReference type="Proteomes" id="UP000240978"/>
    </source>
</evidence>
<evidence type="ECO:0000313" key="4">
    <source>
        <dbReference type="EMBL" id="PSL26367.1"/>
    </source>
</evidence>
<accession>A0A2P8FXC2</accession>
<organism evidence="4 5">
    <name type="scientific">Chitinophaga ginsengisoli</name>
    <dbReference type="NCBI Taxonomy" id="363837"/>
    <lineage>
        <taxon>Bacteria</taxon>
        <taxon>Pseudomonadati</taxon>
        <taxon>Bacteroidota</taxon>
        <taxon>Chitinophagia</taxon>
        <taxon>Chitinophagales</taxon>
        <taxon>Chitinophagaceae</taxon>
        <taxon>Chitinophaga</taxon>
    </lineage>
</organism>
<evidence type="ECO:0000259" key="3">
    <source>
        <dbReference type="Pfam" id="PF13699"/>
    </source>
</evidence>
<evidence type="ECO:0000256" key="2">
    <source>
        <dbReference type="SAM" id="MobiDB-lite"/>
    </source>
</evidence>
<proteinExistence type="predicted"/>
<dbReference type="AlphaFoldDB" id="A0A2P8FXC2"/>
<gene>
    <name evidence="4" type="ORF">CLV42_11178</name>
</gene>
<dbReference type="RefSeq" id="WP_106604422.1">
    <property type="nucleotide sequence ID" value="NZ_PYGK01000011.1"/>
</dbReference>
<comment type="caution">
    <text evidence="4">The sequence shown here is derived from an EMBL/GenBank/DDBJ whole genome shotgun (WGS) entry which is preliminary data.</text>
</comment>
<sequence>MPHEHHATQTNQTATRSVADNQYSSGISKPAVQPLQRMPVSAPAGTNNSQNTQPFQLKPNDTGLPDDLKSGIESLSGYSMDDVRVNYNSARPAQLQAHAYAQGTDIHIAPGQERHLAHEAWHVVQQKQRRVSPTVQLQKDIPVNDDAGLEQEADIMGTKALQAKTTAQAPLQYKHIDKAVLQGAFLDIAANNFTDYITEQETKQKQIGAHKESFTTVGFEHEFTQTEGEGNVLAGISHLELAKARPLAFTKLPFILETDAANALELVSPPFLIKTLSNSMIPDPADVEKVDSIIRASLDTLSKKGTIDGMIKGFKTAGLDFSAAENLKIQQKNVSHKSGVKDYDSMPELDFTELKKIKIKPSEKGGGITSQVNFATTAQTFDDLQNINKEDVLDTSGARTPGFNPKAILATLEAGIKAAIAQTGITDTPGRKIFINQLARTLSGQFAVPAIEHVMNEQKKIFDGTSDLADTPAATSKFRFNAYLSSAVKDVDGAWIKDSLMNIGLGVLNDEDWTAIKDMVANGRLADGIRGLALPEFTNINGFEKEADKEAGNALIQETLRLAKGKMLAALPIISGQIDMVYNHDLMKKDGKKTTELGIFPTEAVAFMGHNDEMIGARQDTYIDTRKAQLPQVTNERLHVAETRKDGVDNLYKLAFNTDKLDDKGLDAMFAFQADKVAEINKEIVELQQAKALAEKDIQDIKDKIVELEPKVKTLYEGYEAALAEFTKTYQGKPKQLKAQFEKAFDPTGLNDQLIKQQKALPGKIKQQTPIIDKKKKEITAKQEEQKPYLLLMSEIDSRKKQRKMMQELRQQILKQQLEQQQLF</sequence>
<dbReference type="Proteomes" id="UP000240978">
    <property type="component" value="Unassembled WGS sequence"/>
</dbReference>
<feature type="compositionally biased region" description="Polar residues" evidence="2">
    <location>
        <begin position="8"/>
        <end position="27"/>
    </location>
</feature>
<reference evidence="4 5" key="1">
    <citation type="submission" date="2018-03" db="EMBL/GenBank/DDBJ databases">
        <title>Genomic Encyclopedia of Archaeal and Bacterial Type Strains, Phase II (KMG-II): from individual species to whole genera.</title>
        <authorList>
            <person name="Goeker M."/>
        </authorList>
    </citation>
    <scope>NUCLEOTIDE SEQUENCE [LARGE SCALE GENOMIC DNA]</scope>
    <source>
        <strain evidence="4 5">DSM 18107</strain>
    </source>
</reference>
<dbReference type="EMBL" id="PYGK01000011">
    <property type="protein sequence ID" value="PSL26367.1"/>
    <property type="molecule type" value="Genomic_DNA"/>
</dbReference>
<name>A0A2P8FXC2_9BACT</name>
<feature type="region of interest" description="Disordered" evidence="2">
    <location>
        <begin position="1"/>
        <end position="67"/>
    </location>
</feature>
<feature type="domain" description="eCIS core" evidence="3">
    <location>
        <begin position="64"/>
        <end position="129"/>
    </location>
</feature>
<feature type="compositionally biased region" description="Polar residues" evidence="2">
    <location>
        <begin position="44"/>
        <end position="55"/>
    </location>
</feature>
<feature type="coiled-coil region" evidence="1">
    <location>
        <begin position="677"/>
        <end position="704"/>
    </location>
</feature>
<dbReference type="OrthoDB" id="292792at2"/>
<evidence type="ECO:0000256" key="1">
    <source>
        <dbReference type="SAM" id="Coils"/>
    </source>
</evidence>
<protein>
    <submittedName>
        <fullName evidence="4">Uncharacterized protein DUF4157</fullName>
    </submittedName>
</protein>